<dbReference type="Gene3D" id="3.20.20.10">
    <property type="entry name" value="Alanine racemase"/>
    <property type="match status" value="1"/>
</dbReference>
<dbReference type="EC" id="4.1.1.17" evidence="6"/>
<evidence type="ECO:0000256" key="8">
    <source>
        <dbReference type="PIRSR" id="PIRSR600183-50"/>
    </source>
</evidence>
<evidence type="ECO:0000256" key="3">
    <source>
        <dbReference type="ARBA" id="ARBA00022898"/>
    </source>
</evidence>
<dbReference type="STRING" id="53501.SAMN04488043_11233"/>
<evidence type="ECO:0000256" key="7">
    <source>
        <dbReference type="ARBA" id="ARBA00049127"/>
    </source>
</evidence>
<accession>A0A0P1F846</accession>
<dbReference type="InterPro" id="IPR000183">
    <property type="entry name" value="Orn/DAP/Arg_de-COase"/>
</dbReference>
<proteinExistence type="inferred from homology"/>
<feature type="active site" description="Proton donor" evidence="8">
    <location>
        <position position="322"/>
    </location>
</feature>
<dbReference type="CDD" id="cd00622">
    <property type="entry name" value="PLPDE_III_ODC"/>
    <property type="match status" value="1"/>
</dbReference>
<dbReference type="InterPro" id="IPR029066">
    <property type="entry name" value="PLP-binding_barrel"/>
</dbReference>
<evidence type="ECO:0000313" key="11">
    <source>
        <dbReference type="Proteomes" id="UP000051587"/>
    </source>
</evidence>
<keyword evidence="3 8" id="KW-0663">Pyridoxal phosphate</keyword>
<gene>
    <name evidence="10" type="primary">ldc_1</name>
    <name evidence="10" type="ORF">TG4357_00918</name>
</gene>
<comment type="similarity">
    <text evidence="2">Belongs to the Orn/Lys/Arg decarboxylase class-II family.</text>
</comment>
<reference evidence="10 11" key="1">
    <citation type="submission" date="2015-09" db="EMBL/GenBank/DDBJ databases">
        <authorList>
            <consortium name="Swine Surveillance"/>
        </authorList>
    </citation>
    <scope>NUCLEOTIDE SEQUENCE [LARGE SCALE GENOMIC DNA]</scope>
    <source>
        <strain evidence="10 11">CECT 4357</strain>
    </source>
</reference>
<dbReference type="GO" id="GO:0004586">
    <property type="term" value="F:ornithine decarboxylase activity"/>
    <property type="evidence" value="ECO:0007669"/>
    <property type="project" value="UniProtKB-EC"/>
</dbReference>
<dbReference type="SUPFAM" id="SSF51419">
    <property type="entry name" value="PLP-binding barrel"/>
    <property type="match status" value="1"/>
</dbReference>
<sequence>MRPEPHWLSPRQHLQRIQPDAAVMYFSPVTLQQQACRFLDGFPGLVSYAVKANPDEAVLVNLVAAGITVFDVASPVEMAAVRAVCPDAVLHYNNPVRSPAEVAAAAKFGIASASVDCPRELDKLAVLGRDLEISVRLALPVKGAAYDFGAKFGVGPDLAVALLRQVAARGYRPALTFHPGTQCDAPEAWEAYISAAADVASRAGVTLDRLNVGGGFAAHRAGPAPDLNRIFGRIGQAAAAAFDRVPHLVCEPGRAMVAEAFSLATRVKAVRADGSVFLNDGIYGALSELRDMGGLDRLRCVAPNGEARTGRPVSRILFGPTCDSLDRLPDPIALPDDLQEGDYVLFDGMGAYSLALATRFNGYGPTHSVTVASLCG</sequence>
<dbReference type="InterPro" id="IPR002433">
    <property type="entry name" value="Orn_de-COase"/>
</dbReference>
<comment type="pathway">
    <text evidence="5">Amine and polyamine biosynthesis; putrescine biosynthesis via L-ornithine pathway; putrescine from L-ornithine: step 1/1.</text>
</comment>
<evidence type="ECO:0000259" key="9">
    <source>
        <dbReference type="Pfam" id="PF02784"/>
    </source>
</evidence>
<evidence type="ECO:0000313" key="10">
    <source>
        <dbReference type="EMBL" id="CUH63835.1"/>
    </source>
</evidence>
<evidence type="ECO:0000256" key="6">
    <source>
        <dbReference type="ARBA" id="ARBA00034138"/>
    </source>
</evidence>
<dbReference type="Pfam" id="PF02784">
    <property type="entry name" value="Orn_Arg_deC_N"/>
    <property type="match status" value="1"/>
</dbReference>
<protein>
    <recommendedName>
        <fullName evidence="6">ornithine decarboxylase</fullName>
        <ecNumber evidence="6">4.1.1.17</ecNumber>
    </recommendedName>
</protein>
<dbReference type="RefSeq" id="WP_058261704.1">
    <property type="nucleotide sequence ID" value="NZ_CP051181.1"/>
</dbReference>
<dbReference type="PROSITE" id="PS00878">
    <property type="entry name" value="ODR_DC_2_1"/>
    <property type="match status" value="1"/>
</dbReference>
<dbReference type="Gene3D" id="2.40.37.10">
    <property type="entry name" value="Lyase, Ornithine Decarboxylase, Chain A, domain 1"/>
    <property type="match status" value="1"/>
</dbReference>
<evidence type="ECO:0000256" key="4">
    <source>
        <dbReference type="ARBA" id="ARBA00023239"/>
    </source>
</evidence>
<keyword evidence="4 10" id="KW-0456">Lyase</keyword>
<dbReference type="GO" id="GO:0005737">
    <property type="term" value="C:cytoplasm"/>
    <property type="evidence" value="ECO:0007669"/>
    <property type="project" value="TreeGrafter"/>
</dbReference>
<dbReference type="PRINTS" id="PR01182">
    <property type="entry name" value="ORNDCRBXLASE"/>
</dbReference>
<dbReference type="InterPro" id="IPR009006">
    <property type="entry name" value="Ala_racemase/Decarboxylase_C"/>
</dbReference>
<dbReference type="PANTHER" id="PTHR11482:SF6">
    <property type="entry name" value="ORNITHINE DECARBOXYLASE 1-RELATED"/>
    <property type="match status" value="1"/>
</dbReference>
<feature type="modified residue" description="N6-(pyridoxal phosphate)lysine" evidence="8">
    <location>
        <position position="51"/>
    </location>
</feature>
<dbReference type="Proteomes" id="UP000051587">
    <property type="component" value="Unassembled WGS sequence"/>
</dbReference>
<dbReference type="InterPro" id="IPR022653">
    <property type="entry name" value="De-COase2_pyr-phos_BS"/>
</dbReference>
<keyword evidence="11" id="KW-1185">Reference proteome</keyword>
<dbReference type="InterPro" id="IPR022644">
    <property type="entry name" value="De-COase2_N"/>
</dbReference>
<comment type="cofactor">
    <cofactor evidence="1 8">
        <name>pyridoxal 5'-phosphate</name>
        <dbReference type="ChEBI" id="CHEBI:597326"/>
    </cofactor>
</comment>
<dbReference type="PRINTS" id="PR01179">
    <property type="entry name" value="ODADCRBXLASE"/>
</dbReference>
<feature type="domain" description="Orn/DAP/Arg decarboxylase 2 N-terminal" evidence="9">
    <location>
        <begin position="35"/>
        <end position="258"/>
    </location>
</feature>
<comment type="catalytic activity">
    <reaction evidence="7">
        <text>L-ornithine + H(+) = putrescine + CO2</text>
        <dbReference type="Rhea" id="RHEA:22964"/>
        <dbReference type="ChEBI" id="CHEBI:15378"/>
        <dbReference type="ChEBI" id="CHEBI:16526"/>
        <dbReference type="ChEBI" id="CHEBI:46911"/>
        <dbReference type="ChEBI" id="CHEBI:326268"/>
        <dbReference type="EC" id="4.1.1.17"/>
    </reaction>
</comment>
<evidence type="ECO:0000256" key="5">
    <source>
        <dbReference type="ARBA" id="ARBA00034115"/>
    </source>
</evidence>
<dbReference type="SUPFAM" id="SSF50621">
    <property type="entry name" value="Alanine racemase C-terminal domain-like"/>
    <property type="match status" value="1"/>
</dbReference>
<name>A0A0P1F846_THAGE</name>
<evidence type="ECO:0000256" key="1">
    <source>
        <dbReference type="ARBA" id="ARBA00001933"/>
    </source>
</evidence>
<evidence type="ECO:0000256" key="2">
    <source>
        <dbReference type="ARBA" id="ARBA00008872"/>
    </source>
</evidence>
<dbReference type="PANTHER" id="PTHR11482">
    <property type="entry name" value="ARGININE/DIAMINOPIMELATE/ORNITHINE DECARBOXYLASE"/>
    <property type="match status" value="1"/>
</dbReference>
<dbReference type="GO" id="GO:0033387">
    <property type="term" value="P:putrescine biosynthetic process from arginine, via ornithine"/>
    <property type="evidence" value="ECO:0007669"/>
    <property type="project" value="TreeGrafter"/>
</dbReference>
<dbReference type="EMBL" id="CYSA01000010">
    <property type="protein sequence ID" value="CUH63835.1"/>
    <property type="molecule type" value="Genomic_DNA"/>
</dbReference>
<organism evidence="10 11">
    <name type="scientific">Thalassovita gelatinovora</name>
    <name type="common">Thalassobius gelatinovorus</name>
    <dbReference type="NCBI Taxonomy" id="53501"/>
    <lineage>
        <taxon>Bacteria</taxon>
        <taxon>Pseudomonadati</taxon>
        <taxon>Pseudomonadota</taxon>
        <taxon>Alphaproteobacteria</taxon>
        <taxon>Rhodobacterales</taxon>
        <taxon>Roseobacteraceae</taxon>
        <taxon>Thalassovita</taxon>
    </lineage>
</organism>
<dbReference type="AlphaFoldDB" id="A0A0P1F846"/>
<dbReference type="OrthoDB" id="9802147at2"/>